<evidence type="ECO:0000256" key="1">
    <source>
        <dbReference type="ARBA" id="ARBA00006046"/>
    </source>
</evidence>
<reference evidence="2" key="1">
    <citation type="submission" date="2023-03" db="EMBL/GenBank/DDBJ databases">
        <authorList>
            <person name="Steffen K."/>
            <person name="Cardenas P."/>
        </authorList>
    </citation>
    <scope>NUCLEOTIDE SEQUENCE</scope>
</reference>
<keyword evidence="3" id="KW-1185">Reference proteome</keyword>
<proteinExistence type="inferred from homology"/>
<organism evidence="2 3">
    <name type="scientific">Geodia barretti</name>
    <name type="common">Barrett's horny sponge</name>
    <dbReference type="NCBI Taxonomy" id="519541"/>
    <lineage>
        <taxon>Eukaryota</taxon>
        <taxon>Metazoa</taxon>
        <taxon>Porifera</taxon>
        <taxon>Demospongiae</taxon>
        <taxon>Heteroscleromorpha</taxon>
        <taxon>Tetractinellida</taxon>
        <taxon>Astrophorina</taxon>
        <taxon>Geodiidae</taxon>
        <taxon>Geodia</taxon>
    </lineage>
</organism>
<dbReference type="PANTHER" id="PTHR10668:SF103">
    <property type="entry name" value="PYRIDINE NUCLEOTIDE-DISULFIDE OXIDOREDUCTASE DOMAIN-CONTAINING PROTEIN 2"/>
    <property type="match status" value="1"/>
</dbReference>
<name>A0AA35TSH3_GEOBA</name>
<dbReference type="EMBL" id="CASHTH010003999">
    <property type="protein sequence ID" value="CAI8052282.1"/>
    <property type="molecule type" value="Genomic_DNA"/>
</dbReference>
<dbReference type="AlphaFoldDB" id="A0AA35TSH3"/>
<accession>A0AA35TSH3</accession>
<dbReference type="Proteomes" id="UP001174909">
    <property type="component" value="Unassembled WGS sequence"/>
</dbReference>
<comment type="similarity">
    <text evidence="1">Belongs to the carotenoid/retinoid oxidoreductase family.</text>
</comment>
<feature type="non-terminal residue" evidence="2">
    <location>
        <position position="95"/>
    </location>
</feature>
<gene>
    <name evidence="2" type="ORF">GBAR_LOCUS28602</name>
</gene>
<dbReference type="PANTHER" id="PTHR10668">
    <property type="entry name" value="PHYTOENE DEHYDROGENASE"/>
    <property type="match status" value="1"/>
</dbReference>
<comment type="caution">
    <text evidence="2">The sequence shown here is derived from an EMBL/GenBank/DDBJ whole genome shotgun (WGS) entry which is preliminary data.</text>
</comment>
<evidence type="ECO:0000313" key="3">
    <source>
        <dbReference type="Proteomes" id="UP001174909"/>
    </source>
</evidence>
<protein>
    <submittedName>
        <fullName evidence="2">Pyridine nucleotide-disulfide oxidoreductase domain-containing protein 2</fullName>
    </submittedName>
</protein>
<sequence>CVCVCVCVFVVFDSIEDYCPGFKGLVVGKEVLTPPDLERIFGLTGGNIFHGAMSLDQLYLSRMSYLSPAYSSPVPGLFLCGSGAHPGGGVMGSPG</sequence>
<evidence type="ECO:0000313" key="2">
    <source>
        <dbReference type="EMBL" id="CAI8052282.1"/>
    </source>
</evidence>